<dbReference type="STRING" id="93064.BRX40_13675"/>
<dbReference type="InterPro" id="IPR036388">
    <property type="entry name" value="WH-like_DNA-bd_sf"/>
</dbReference>
<dbReference type="GeneID" id="44133614"/>
<accession>A0A1L6JBT4</accession>
<reference evidence="2" key="1">
    <citation type="submission" date="2016-12" db="EMBL/GenBank/DDBJ databases">
        <title>Whole genome sequencing of Sphingomonas koreensis.</title>
        <authorList>
            <person name="Conlan S."/>
            <person name="Thomas P.J."/>
            <person name="Mullikin J."/>
            <person name="Palmore T.N."/>
            <person name="Frank K.M."/>
            <person name="Segre J.A."/>
        </authorList>
    </citation>
    <scope>NUCLEOTIDE SEQUENCE</scope>
    <source>
        <strain evidence="2">ABOJV</strain>
    </source>
</reference>
<evidence type="ECO:0000313" key="5">
    <source>
        <dbReference type="Proteomes" id="UP000286681"/>
    </source>
</evidence>
<evidence type="ECO:0000313" key="3">
    <source>
        <dbReference type="EMBL" id="RSU99146.1"/>
    </source>
</evidence>
<dbReference type="Pfam" id="PF12802">
    <property type="entry name" value="MarR_2"/>
    <property type="match status" value="1"/>
</dbReference>
<dbReference type="Proteomes" id="UP000286681">
    <property type="component" value="Unassembled WGS sequence"/>
</dbReference>
<dbReference type="EMBL" id="CP018820">
    <property type="protein sequence ID" value="APR53336.1"/>
    <property type="molecule type" value="Genomic_DNA"/>
</dbReference>
<gene>
    <name evidence="2" type="ORF">BRX40_13675</name>
    <name evidence="3" type="ORF">CA257_21075</name>
</gene>
<protein>
    <submittedName>
        <fullName evidence="3">MarR family transcriptional regulator</fullName>
    </submittedName>
</protein>
<dbReference type="PANTHER" id="PTHR33164">
    <property type="entry name" value="TRANSCRIPTIONAL REGULATOR, MARR FAMILY"/>
    <property type="match status" value="1"/>
</dbReference>
<evidence type="ECO:0000313" key="2">
    <source>
        <dbReference type="EMBL" id="APR53336.1"/>
    </source>
</evidence>
<dbReference type="Proteomes" id="UP000185161">
    <property type="component" value="Chromosome"/>
</dbReference>
<dbReference type="AlphaFoldDB" id="A0A1L6JBT4"/>
<dbReference type="KEGG" id="skr:BRX40_13675"/>
<organism evidence="2 4">
    <name type="scientific">Sphingomonas koreensis</name>
    <dbReference type="NCBI Taxonomy" id="93064"/>
    <lineage>
        <taxon>Bacteria</taxon>
        <taxon>Pseudomonadati</taxon>
        <taxon>Pseudomonadota</taxon>
        <taxon>Alphaproteobacteria</taxon>
        <taxon>Sphingomonadales</taxon>
        <taxon>Sphingomonadaceae</taxon>
        <taxon>Sphingomonas</taxon>
    </lineage>
</organism>
<dbReference type="OrthoDB" id="7875071at2"/>
<dbReference type="RefSeq" id="WP_075151974.1">
    <property type="nucleotide sequence ID" value="NZ_CP018820.1"/>
</dbReference>
<keyword evidence="4" id="KW-1185">Reference proteome</keyword>
<dbReference type="PROSITE" id="PS50995">
    <property type="entry name" value="HTH_MARR_2"/>
    <property type="match status" value="1"/>
</dbReference>
<proteinExistence type="predicted"/>
<dbReference type="SUPFAM" id="SSF46785">
    <property type="entry name" value="Winged helix' DNA-binding domain"/>
    <property type="match status" value="1"/>
</dbReference>
<dbReference type="InterPro" id="IPR039422">
    <property type="entry name" value="MarR/SlyA-like"/>
</dbReference>
<evidence type="ECO:0000313" key="4">
    <source>
        <dbReference type="Proteomes" id="UP000185161"/>
    </source>
</evidence>
<dbReference type="GO" id="GO:0006950">
    <property type="term" value="P:response to stress"/>
    <property type="evidence" value="ECO:0007669"/>
    <property type="project" value="TreeGrafter"/>
</dbReference>
<dbReference type="SMART" id="SM00347">
    <property type="entry name" value="HTH_MARR"/>
    <property type="match status" value="1"/>
</dbReference>
<reference evidence="4" key="2">
    <citation type="submission" date="2016-12" db="EMBL/GenBank/DDBJ databases">
        <title>Whole genome sequencing of Sphingomonas sp. ABOJV.</title>
        <authorList>
            <person name="Conlan S."/>
            <person name="Thomas P.J."/>
            <person name="Mullikin J."/>
            <person name="Palmore T.N."/>
            <person name="Frank K.M."/>
            <person name="Segre J.A."/>
        </authorList>
    </citation>
    <scope>NUCLEOTIDE SEQUENCE [LARGE SCALE GENOMIC DNA]</scope>
    <source>
        <strain evidence="4">ABOJV</strain>
    </source>
</reference>
<name>A0A1L6JBT4_9SPHN</name>
<sequence length="99" mass="11174">MMADLATLSLMWCQSDRYVEMTARQIALLGILCDAPGPHRVRDLAKLLRVSKPVITRAVNRLGEHRAAVRLRDPNDKRDLEVRATDRGRELRAALRGDA</sequence>
<dbReference type="Gene3D" id="1.10.10.10">
    <property type="entry name" value="Winged helix-like DNA-binding domain superfamily/Winged helix DNA-binding domain"/>
    <property type="match status" value="1"/>
</dbReference>
<reference evidence="3 5" key="3">
    <citation type="submission" date="2018-07" db="EMBL/GenBank/DDBJ databases">
        <title>Genomic and Epidemiologic Investigation of an Indolent Hospital Outbreak.</title>
        <authorList>
            <person name="Johnson R.C."/>
            <person name="Deming C."/>
            <person name="Conlan S."/>
            <person name="Zellmer C.J."/>
            <person name="Michelin A.V."/>
            <person name="Lee-Lin S."/>
            <person name="Thomas P.J."/>
            <person name="Park M."/>
            <person name="Weingarten R.A."/>
            <person name="Less J."/>
            <person name="Dekker J.P."/>
            <person name="Frank K.M."/>
            <person name="Musser K.A."/>
            <person name="Mcquiston J.R."/>
            <person name="Henderson D.K."/>
            <person name="Lau A.F."/>
            <person name="Palmore T.N."/>
            <person name="Segre J.A."/>
        </authorList>
    </citation>
    <scope>NUCLEOTIDE SEQUENCE [LARGE SCALE GENOMIC DNA]</scope>
    <source>
        <strain evidence="3 5">SK-NIH.Env10_0317</strain>
    </source>
</reference>
<dbReference type="PANTHER" id="PTHR33164:SF99">
    <property type="entry name" value="MARR FAMILY REGULATORY PROTEIN"/>
    <property type="match status" value="1"/>
</dbReference>
<dbReference type="GO" id="GO:0003700">
    <property type="term" value="F:DNA-binding transcription factor activity"/>
    <property type="evidence" value="ECO:0007669"/>
    <property type="project" value="InterPro"/>
</dbReference>
<dbReference type="InterPro" id="IPR036390">
    <property type="entry name" value="WH_DNA-bd_sf"/>
</dbReference>
<feature type="domain" description="HTH marR-type" evidence="1">
    <location>
        <begin position="1"/>
        <end position="99"/>
    </location>
</feature>
<evidence type="ECO:0000259" key="1">
    <source>
        <dbReference type="PROSITE" id="PS50995"/>
    </source>
</evidence>
<dbReference type="InterPro" id="IPR000835">
    <property type="entry name" value="HTH_MarR-typ"/>
</dbReference>
<dbReference type="EMBL" id="QQWO01000026">
    <property type="protein sequence ID" value="RSU99146.1"/>
    <property type="molecule type" value="Genomic_DNA"/>
</dbReference>